<dbReference type="GO" id="GO:0016020">
    <property type="term" value="C:membrane"/>
    <property type="evidence" value="ECO:0007669"/>
    <property type="project" value="InterPro"/>
</dbReference>
<comment type="similarity">
    <text evidence="1">Belongs to the PDGF/VEGF growth factor family.</text>
</comment>
<dbReference type="Gene3D" id="2.10.90.10">
    <property type="entry name" value="Cystine-knot cytokines"/>
    <property type="match status" value="1"/>
</dbReference>
<keyword evidence="2" id="KW-0472">Membrane</keyword>
<keyword evidence="2" id="KW-0812">Transmembrane</keyword>
<organism evidence="4 5">
    <name type="scientific">Fopius arisanus</name>
    <dbReference type="NCBI Taxonomy" id="64838"/>
    <lineage>
        <taxon>Eukaryota</taxon>
        <taxon>Metazoa</taxon>
        <taxon>Ecdysozoa</taxon>
        <taxon>Arthropoda</taxon>
        <taxon>Hexapoda</taxon>
        <taxon>Insecta</taxon>
        <taxon>Pterygota</taxon>
        <taxon>Neoptera</taxon>
        <taxon>Endopterygota</taxon>
        <taxon>Hymenoptera</taxon>
        <taxon>Apocrita</taxon>
        <taxon>Ichneumonoidea</taxon>
        <taxon>Braconidae</taxon>
        <taxon>Opiinae</taxon>
        <taxon>Fopius</taxon>
    </lineage>
</organism>
<dbReference type="SMART" id="SM00141">
    <property type="entry name" value="PDGF"/>
    <property type="match status" value="1"/>
</dbReference>
<keyword evidence="1" id="KW-0339">Growth factor</keyword>
<feature type="transmembrane region" description="Helical" evidence="2">
    <location>
        <begin position="12"/>
        <end position="36"/>
    </location>
</feature>
<protein>
    <recommendedName>
        <fullName evidence="3">Platelet-derived growth factor (PDGF) family profile domain-containing protein</fullName>
    </recommendedName>
</protein>
<keyword evidence="2" id="KW-1133">Transmembrane helix</keyword>
<dbReference type="InterPro" id="IPR029034">
    <property type="entry name" value="Cystine-knot_cytokine"/>
</dbReference>
<dbReference type="SUPFAM" id="SSF57501">
    <property type="entry name" value="Cystine-knot cytokines"/>
    <property type="match status" value="1"/>
</dbReference>
<accession>A0A9R1T1S3</accession>
<dbReference type="RefSeq" id="XP_011301180.1">
    <property type="nucleotide sequence ID" value="XM_011302878.1"/>
</dbReference>
<evidence type="ECO:0000256" key="1">
    <source>
        <dbReference type="RuleBase" id="RU003818"/>
    </source>
</evidence>
<feature type="domain" description="Platelet-derived growth factor (PDGF) family profile" evidence="3">
    <location>
        <begin position="71"/>
        <end position="154"/>
    </location>
</feature>
<reference evidence="5" key="1">
    <citation type="submission" date="2025-08" db="UniProtKB">
        <authorList>
            <consortium name="RefSeq"/>
        </authorList>
    </citation>
    <scope>IDENTIFICATION</scope>
    <source>
        <strain evidence="5">USDA-PBARC FA_bdor</strain>
        <tissue evidence="5">Whole organism</tissue>
    </source>
</reference>
<proteinExistence type="inferred from homology"/>
<dbReference type="PANTHER" id="PTHR21719:SF1">
    <property type="entry name" value="FI06402P-RELATED"/>
    <property type="match status" value="1"/>
</dbReference>
<evidence type="ECO:0000313" key="4">
    <source>
        <dbReference type="Proteomes" id="UP000694866"/>
    </source>
</evidence>
<dbReference type="GO" id="GO:0035099">
    <property type="term" value="P:hemocyte migration"/>
    <property type="evidence" value="ECO:0007669"/>
    <property type="project" value="TreeGrafter"/>
</dbReference>
<dbReference type="AlphaFoldDB" id="A0A9R1T1S3"/>
<dbReference type="GeneID" id="105265413"/>
<keyword evidence="4" id="KW-1185">Reference proteome</keyword>
<dbReference type="InterPro" id="IPR000072">
    <property type="entry name" value="PDGF/VEGF_dom"/>
</dbReference>
<dbReference type="Proteomes" id="UP000694866">
    <property type="component" value="Unplaced"/>
</dbReference>
<evidence type="ECO:0000313" key="5">
    <source>
        <dbReference type="RefSeq" id="XP_011301180.1"/>
    </source>
</evidence>
<dbReference type="OrthoDB" id="7659262at2759"/>
<gene>
    <name evidence="5" type="primary">LOC105265413</name>
</gene>
<evidence type="ECO:0000259" key="3">
    <source>
        <dbReference type="PROSITE" id="PS50278"/>
    </source>
</evidence>
<name>A0A9R1T1S3_9HYME</name>
<dbReference type="KEGG" id="fas:105265413"/>
<dbReference type="PANTHER" id="PTHR21719">
    <property type="entry name" value="FI06402P-RELATED"/>
    <property type="match status" value="1"/>
</dbReference>
<evidence type="ECO:0000256" key="2">
    <source>
        <dbReference type="SAM" id="Phobius"/>
    </source>
</evidence>
<dbReference type="GO" id="GO:0008083">
    <property type="term" value="F:growth factor activity"/>
    <property type="evidence" value="ECO:0007669"/>
    <property type="project" value="UniProtKB-KW"/>
</dbReference>
<dbReference type="PROSITE" id="PS50278">
    <property type="entry name" value="PDGF_2"/>
    <property type="match status" value="1"/>
</dbReference>
<dbReference type="Pfam" id="PF00341">
    <property type="entry name" value="PDGF"/>
    <property type="match status" value="1"/>
</dbReference>
<sequence>MAMKRYPHVPSVGVVLIVVMIVINTVGVFSGTVAVTKKHKISIYDKVRRLEAVKTCQEFYCNGPQPRTYHIIDLLKDHKYITNSSVPIITPSYLVVKRCDGHAGCCDSPSLTCLAKTKSEKEIEIYRLEANGTSQLVKLTIENHTSCECGTANNKTYREQLNVRKPNISSYDDSSTE</sequence>